<comment type="subcellular location">
    <subcellularLocation>
        <location evidence="1">Cell membrane</location>
        <topology evidence="1">Multi-pass membrane protein</topology>
    </subcellularLocation>
</comment>
<evidence type="ECO:0000256" key="4">
    <source>
        <dbReference type="ARBA" id="ARBA00022692"/>
    </source>
</evidence>
<feature type="transmembrane region" description="Helical" evidence="8">
    <location>
        <begin position="264"/>
        <end position="281"/>
    </location>
</feature>
<evidence type="ECO:0000256" key="1">
    <source>
        <dbReference type="ARBA" id="ARBA00004651"/>
    </source>
</evidence>
<feature type="transmembrane region" description="Helical" evidence="8">
    <location>
        <begin position="194"/>
        <end position="213"/>
    </location>
</feature>
<dbReference type="NCBIfam" id="TIGR04178">
    <property type="entry name" value="exo_archaeo"/>
    <property type="match status" value="1"/>
</dbReference>
<evidence type="ECO:0000256" key="8">
    <source>
        <dbReference type="SAM" id="Phobius"/>
    </source>
</evidence>
<keyword evidence="2" id="KW-1003">Cell membrane</keyword>
<feature type="transmembrane region" description="Helical" evidence="8">
    <location>
        <begin position="41"/>
        <end position="58"/>
    </location>
</feature>
<keyword evidence="6 8" id="KW-1133">Transmembrane helix</keyword>
<dbReference type="InterPro" id="IPR026392">
    <property type="entry name" value="Exo/Archaeosortase_dom"/>
</dbReference>
<sequence length="289" mass="32343">MQIARKVISGHLSFLFFTAATVMVFYAPLRDLMILSFHRSEYSHIILVPLVSGYFLYVKRETIFSNTRPSFVPGGMVVIFSAIVYLIGINQGQRLNQNDYMSLMTFSALVFWGGGFIFSYGLRAFHAALFPLLYLVFMIPIPSVVLERLIHFLQAGSVEVVELLFRLTGVPAVREGYVFHLPSVSIEVASQCSGIRSTIVLFISSIIAGHVYLRTGWKKVILSLSIFPVTILKNGFRIVTLALLGEYVDETFLTNSILHKNGGILFLLLAVLLLLPILWVLSRSETKVA</sequence>
<evidence type="ECO:0000256" key="7">
    <source>
        <dbReference type="ARBA" id="ARBA00023136"/>
    </source>
</evidence>
<feature type="non-terminal residue" evidence="9">
    <location>
        <position position="289"/>
    </location>
</feature>
<feature type="transmembrane region" description="Helical" evidence="8">
    <location>
        <begin position="12"/>
        <end position="29"/>
    </location>
</feature>
<evidence type="ECO:0000256" key="6">
    <source>
        <dbReference type="ARBA" id="ARBA00022989"/>
    </source>
</evidence>
<name>A0A3B1D6M7_9ZZZZ</name>
<dbReference type="GO" id="GO:0008233">
    <property type="term" value="F:peptidase activity"/>
    <property type="evidence" value="ECO:0007669"/>
    <property type="project" value="UniProtKB-KW"/>
</dbReference>
<protein>
    <recommendedName>
        <fullName evidence="10">Eight transmembrane protein EpsH</fullName>
    </recommendedName>
</protein>
<keyword evidence="3" id="KW-0645">Protease</keyword>
<dbReference type="NCBIfam" id="TIGR02602">
    <property type="entry name" value="8TM_EpsH"/>
    <property type="match status" value="1"/>
</dbReference>
<feature type="transmembrane region" description="Helical" evidence="8">
    <location>
        <begin position="70"/>
        <end position="88"/>
    </location>
</feature>
<keyword evidence="7 8" id="KW-0472">Membrane</keyword>
<gene>
    <name evidence="9" type="ORF">MNBD_NITROSPIRAE03-991</name>
</gene>
<organism evidence="9">
    <name type="scientific">hydrothermal vent metagenome</name>
    <dbReference type="NCBI Taxonomy" id="652676"/>
    <lineage>
        <taxon>unclassified sequences</taxon>
        <taxon>metagenomes</taxon>
        <taxon>ecological metagenomes</taxon>
    </lineage>
</organism>
<evidence type="ECO:0008006" key="10">
    <source>
        <dbReference type="Google" id="ProtNLM"/>
    </source>
</evidence>
<proteinExistence type="predicted"/>
<evidence type="ECO:0000256" key="5">
    <source>
        <dbReference type="ARBA" id="ARBA00022801"/>
    </source>
</evidence>
<dbReference type="EMBL" id="UOGI01000079">
    <property type="protein sequence ID" value="VAX30580.1"/>
    <property type="molecule type" value="Genomic_DNA"/>
</dbReference>
<evidence type="ECO:0000256" key="3">
    <source>
        <dbReference type="ARBA" id="ARBA00022670"/>
    </source>
</evidence>
<keyword evidence="4 8" id="KW-0812">Transmembrane</keyword>
<accession>A0A3B1D6M7</accession>
<dbReference type="AlphaFoldDB" id="A0A3B1D6M7"/>
<feature type="transmembrane region" description="Helical" evidence="8">
    <location>
        <begin position="127"/>
        <end position="146"/>
    </location>
</feature>
<dbReference type="InterPro" id="IPR019127">
    <property type="entry name" value="Exosortase"/>
</dbReference>
<feature type="transmembrane region" description="Helical" evidence="8">
    <location>
        <begin position="220"/>
        <end position="244"/>
    </location>
</feature>
<dbReference type="GO" id="GO:0006508">
    <property type="term" value="P:proteolysis"/>
    <property type="evidence" value="ECO:0007669"/>
    <property type="project" value="UniProtKB-KW"/>
</dbReference>
<dbReference type="InterPro" id="IPR013426">
    <property type="entry name" value="EpsH-like"/>
</dbReference>
<feature type="transmembrane region" description="Helical" evidence="8">
    <location>
        <begin position="100"/>
        <end position="120"/>
    </location>
</feature>
<dbReference type="Pfam" id="PF09721">
    <property type="entry name" value="Exosortase_EpsH"/>
    <property type="match status" value="1"/>
</dbReference>
<evidence type="ECO:0000256" key="2">
    <source>
        <dbReference type="ARBA" id="ARBA00022475"/>
    </source>
</evidence>
<keyword evidence="5" id="KW-0378">Hydrolase</keyword>
<evidence type="ECO:0000313" key="9">
    <source>
        <dbReference type="EMBL" id="VAX30580.1"/>
    </source>
</evidence>
<reference evidence="9" key="1">
    <citation type="submission" date="2018-06" db="EMBL/GenBank/DDBJ databases">
        <authorList>
            <person name="Zhirakovskaya E."/>
        </authorList>
    </citation>
    <scope>NUCLEOTIDE SEQUENCE</scope>
</reference>
<dbReference type="GO" id="GO:0005886">
    <property type="term" value="C:plasma membrane"/>
    <property type="evidence" value="ECO:0007669"/>
    <property type="project" value="UniProtKB-SubCell"/>
</dbReference>